<protein>
    <submittedName>
        <fullName evidence="1">Uncharacterized protein</fullName>
    </submittedName>
</protein>
<name>A0A0A9BFU9_ARUDO</name>
<evidence type="ECO:0000313" key="1">
    <source>
        <dbReference type="EMBL" id="JAD58152.1"/>
    </source>
</evidence>
<organism evidence="1">
    <name type="scientific">Arundo donax</name>
    <name type="common">Giant reed</name>
    <name type="synonym">Donax arundinaceus</name>
    <dbReference type="NCBI Taxonomy" id="35708"/>
    <lineage>
        <taxon>Eukaryota</taxon>
        <taxon>Viridiplantae</taxon>
        <taxon>Streptophyta</taxon>
        <taxon>Embryophyta</taxon>
        <taxon>Tracheophyta</taxon>
        <taxon>Spermatophyta</taxon>
        <taxon>Magnoliopsida</taxon>
        <taxon>Liliopsida</taxon>
        <taxon>Poales</taxon>
        <taxon>Poaceae</taxon>
        <taxon>PACMAD clade</taxon>
        <taxon>Arundinoideae</taxon>
        <taxon>Arundineae</taxon>
        <taxon>Arundo</taxon>
    </lineage>
</organism>
<proteinExistence type="predicted"/>
<dbReference type="AlphaFoldDB" id="A0A0A9BFU9"/>
<reference evidence="1" key="2">
    <citation type="journal article" date="2015" name="Data Brief">
        <title>Shoot transcriptome of the giant reed, Arundo donax.</title>
        <authorList>
            <person name="Barrero R.A."/>
            <person name="Guerrero F.D."/>
            <person name="Moolhuijzen P."/>
            <person name="Goolsby J.A."/>
            <person name="Tidwell J."/>
            <person name="Bellgard S.E."/>
            <person name="Bellgard M.I."/>
        </authorList>
    </citation>
    <scope>NUCLEOTIDE SEQUENCE</scope>
    <source>
        <tissue evidence="1">Shoot tissue taken approximately 20 cm above the soil surface</tissue>
    </source>
</reference>
<dbReference type="EMBL" id="GBRH01239743">
    <property type="protein sequence ID" value="JAD58152.1"/>
    <property type="molecule type" value="Transcribed_RNA"/>
</dbReference>
<reference evidence="1" key="1">
    <citation type="submission" date="2014-09" db="EMBL/GenBank/DDBJ databases">
        <authorList>
            <person name="Magalhaes I.L.F."/>
            <person name="Oliveira U."/>
            <person name="Santos F.R."/>
            <person name="Vidigal T.H.D.A."/>
            <person name="Brescovit A.D."/>
            <person name="Santos A.J."/>
        </authorList>
    </citation>
    <scope>NUCLEOTIDE SEQUENCE</scope>
    <source>
        <tissue evidence="1">Shoot tissue taken approximately 20 cm above the soil surface</tissue>
    </source>
</reference>
<sequence length="31" mass="3699">MSRQHKLNKLVPPEIQNWPHKILCISYLKLA</sequence>
<accession>A0A0A9BFU9</accession>